<dbReference type="EMBL" id="GAPW01002767">
    <property type="protein sequence ID" value="JAC10831.1"/>
    <property type="molecule type" value="mRNA"/>
</dbReference>
<dbReference type="PROSITE" id="PS50192">
    <property type="entry name" value="T_SNARE"/>
    <property type="match status" value="1"/>
</dbReference>
<dbReference type="Gene3D" id="1.20.5.110">
    <property type="match status" value="1"/>
</dbReference>
<dbReference type="GO" id="GO:0012505">
    <property type="term" value="C:endomembrane system"/>
    <property type="evidence" value="ECO:0007669"/>
    <property type="project" value="TreeGrafter"/>
</dbReference>
<keyword evidence="5" id="KW-1133">Transmembrane helix</keyword>
<dbReference type="GO" id="GO:0006836">
    <property type="term" value="P:neurotransmitter transport"/>
    <property type="evidence" value="ECO:0007669"/>
    <property type="project" value="UniProtKB-KW"/>
</dbReference>
<evidence type="ECO:0000313" key="7">
    <source>
        <dbReference type="EMBL" id="JAC10831.1"/>
    </source>
</evidence>
<feature type="domain" description="T-SNARE coiled-coil homology" evidence="6">
    <location>
        <begin position="214"/>
        <end position="276"/>
    </location>
</feature>
<organism evidence="7">
    <name type="scientific">Aedes albopictus</name>
    <name type="common">Asian tiger mosquito</name>
    <name type="synonym">Stegomyia albopicta</name>
    <dbReference type="NCBI Taxonomy" id="7160"/>
    <lineage>
        <taxon>Eukaryota</taxon>
        <taxon>Metazoa</taxon>
        <taxon>Ecdysozoa</taxon>
        <taxon>Arthropoda</taxon>
        <taxon>Hexapoda</taxon>
        <taxon>Insecta</taxon>
        <taxon>Pterygota</taxon>
        <taxon>Neoptera</taxon>
        <taxon>Endopterygota</taxon>
        <taxon>Diptera</taxon>
        <taxon>Nematocera</taxon>
        <taxon>Culicoidea</taxon>
        <taxon>Culicidae</taxon>
        <taxon>Culicinae</taxon>
        <taxon>Aedini</taxon>
        <taxon>Aedes</taxon>
        <taxon>Stegomyia</taxon>
    </lineage>
</organism>
<evidence type="ECO:0000259" key="6">
    <source>
        <dbReference type="PROSITE" id="PS50192"/>
    </source>
</evidence>
<evidence type="ECO:0000256" key="5">
    <source>
        <dbReference type="SAM" id="Phobius"/>
    </source>
</evidence>
<dbReference type="PANTHER" id="PTHR19957:SF38">
    <property type="entry name" value="LD27581P"/>
    <property type="match status" value="1"/>
</dbReference>
<proteinExistence type="evidence at transcript level"/>
<dbReference type="VEuPathDB" id="VectorBase:AALC636_032037"/>
<dbReference type="InterPro" id="IPR006011">
    <property type="entry name" value="Syntaxin_N"/>
</dbReference>
<dbReference type="GO" id="GO:0005484">
    <property type="term" value="F:SNAP receptor activity"/>
    <property type="evidence" value="ECO:0007669"/>
    <property type="project" value="InterPro"/>
</dbReference>
<dbReference type="InterPro" id="IPR010989">
    <property type="entry name" value="SNARE"/>
</dbReference>
<dbReference type="GO" id="GO:0031201">
    <property type="term" value="C:SNARE complex"/>
    <property type="evidence" value="ECO:0007669"/>
    <property type="project" value="TreeGrafter"/>
</dbReference>
<comment type="similarity">
    <text evidence="2">Belongs to the syntaxin family.</text>
</comment>
<evidence type="ECO:0000256" key="1">
    <source>
        <dbReference type="ARBA" id="ARBA00004211"/>
    </source>
</evidence>
<evidence type="ECO:0000256" key="2">
    <source>
        <dbReference type="ARBA" id="ARBA00009063"/>
    </source>
</evidence>
<dbReference type="VEuPathDB" id="VectorBase:AALF001549"/>
<comment type="subcellular location">
    <subcellularLocation>
        <location evidence="1">Membrane</location>
        <topology evidence="1">Single-pass type IV membrane protein</topology>
    </subcellularLocation>
</comment>
<feature type="transmembrane region" description="Helical" evidence="5">
    <location>
        <begin position="287"/>
        <end position="306"/>
    </location>
</feature>
<dbReference type="InterPro" id="IPR000727">
    <property type="entry name" value="T_SNARE_dom"/>
</dbReference>
<keyword evidence="3" id="KW-0532">Neurotransmitter transport</keyword>
<dbReference type="GO" id="GO:0006906">
    <property type="term" value="P:vesicle fusion"/>
    <property type="evidence" value="ECO:0007669"/>
    <property type="project" value="TreeGrafter"/>
</dbReference>
<keyword evidence="5" id="KW-0812">Transmembrane</keyword>
<name>A0A023EPB0_AEDAL</name>
<dbReference type="InterPro" id="IPR006012">
    <property type="entry name" value="Syntaxin/epimorphin_CS"/>
</dbReference>
<dbReference type="CDD" id="cd15847">
    <property type="entry name" value="SNARE_syntaxin7_like"/>
    <property type="match status" value="1"/>
</dbReference>
<dbReference type="SUPFAM" id="SSF47661">
    <property type="entry name" value="t-snare proteins"/>
    <property type="match status" value="1"/>
</dbReference>
<dbReference type="InterPro" id="IPR045242">
    <property type="entry name" value="Syntaxin"/>
</dbReference>
<feature type="region of interest" description="Disordered" evidence="4">
    <location>
        <begin position="1"/>
        <end position="35"/>
    </location>
</feature>
<keyword evidence="5" id="KW-0472">Membrane</keyword>
<dbReference type="Gene3D" id="1.20.58.70">
    <property type="match status" value="1"/>
</dbReference>
<keyword evidence="3" id="KW-0813">Transport</keyword>
<feature type="compositionally biased region" description="Low complexity" evidence="4">
    <location>
        <begin position="1"/>
        <end position="11"/>
    </location>
</feature>
<dbReference type="Pfam" id="PF05739">
    <property type="entry name" value="SNARE"/>
    <property type="match status" value="1"/>
</dbReference>
<evidence type="ECO:0000256" key="4">
    <source>
        <dbReference type="SAM" id="MobiDB-lite"/>
    </source>
</evidence>
<dbReference type="PANTHER" id="PTHR19957">
    <property type="entry name" value="SYNTAXIN"/>
    <property type="match status" value="1"/>
</dbReference>
<dbReference type="SMART" id="SM00397">
    <property type="entry name" value="t_SNARE"/>
    <property type="match status" value="1"/>
</dbReference>
<reference evidence="7" key="1">
    <citation type="journal article" date="2014" name="PLoS Negl. Trop. Dis.">
        <title>Identification and characterization of seminal fluid proteins in the Asian tiger mosquito, Aedes albopictus.</title>
        <authorList>
            <person name="Boes K.E."/>
            <person name="Ribeiro J.M."/>
            <person name="Wong A."/>
            <person name="Harrington L.C."/>
            <person name="Wolfner M.F."/>
            <person name="Sirot L.K."/>
        </authorList>
    </citation>
    <scope>NUCLEOTIDE SEQUENCE</scope>
    <source>
        <tissue evidence="7">Reproductive organs</tissue>
    </source>
</reference>
<dbReference type="VEuPathDB" id="VectorBase:AALFPA_040671"/>
<dbReference type="Pfam" id="PF14523">
    <property type="entry name" value="Syntaxin_2"/>
    <property type="match status" value="1"/>
</dbReference>
<accession>A0A023EPB0</accession>
<dbReference type="GO" id="GO:0048278">
    <property type="term" value="P:vesicle docking"/>
    <property type="evidence" value="ECO:0007669"/>
    <property type="project" value="TreeGrafter"/>
</dbReference>
<sequence length="311" mass="34294">MSREGTGLSRSGSGGAAGSSSSSGPRDYGATGRSSSAATAGMAASTDANNFGGFSPTEFISLSESIAANTIFVKQSWQFLEKANRTVGTAKDNQTLRDKVHDVQSGTNQRISTTSKDLQRLTVVVRRGDKQQKLQVEKLTSDFTHVVQMYSKSQQVIAAKMKQVLLVSASQQDDLNRDLIGFGDGGSQQQLQQQQQQQDAMRQQQIQRDLQFEQDMMLEREQRMRQIEADVLDVNQIMKELSSITHQQSEVIDTIENTIEHTVGNVESGHTELAKAAEYQSRYRRKVLILLIIAVILGVIITGIIVSRLKT</sequence>
<dbReference type="GO" id="GO:0006886">
    <property type="term" value="P:intracellular protein transport"/>
    <property type="evidence" value="ECO:0007669"/>
    <property type="project" value="InterPro"/>
</dbReference>
<dbReference type="PROSITE" id="PS00914">
    <property type="entry name" value="SYNTAXIN"/>
    <property type="match status" value="1"/>
</dbReference>
<feature type="compositionally biased region" description="Low complexity" evidence="4">
    <location>
        <begin position="188"/>
        <end position="199"/>
    </location>
</feature>
<dbReference type="AlphaFoldDB" id="A0A023EPB0"/>
<feature type="region of interest" description="Disordered" evidence="4">
    <location>
        <begin position="177"/>
        <end position="199"/>
    </location>
</feature>
<dbReference type="GO" id="GO:0000149">
    <property type="term" value="F:SNARE binding"/>
    <property type="evidence" value="ECO:0007669"/>
    <property type="project" value="TreeGrafter"/>
</dbReference>
<protein>
    <submittedName>
        <fullName evidence="7">Putative snare protein pep12/vam3/syntaxin 7/syntaxin 17</fullName>
    </submittedName>
</protein>
<feature type="compositionally biased region" description="Low complexity" evidence="4">
    <location>
        <begin position="18"/>
        <end position="35"/>
    </location>
</feature>
<evidence type="ECO:0000256" key="3">
    <source>
        <dbReference type="ARBA" id="ARBA00022775"/>
    </source>
</evidence>